<dbReference type="InterPro" id="IPR011990">
    <property type="entry name" value="TPR-like_helical_dom_sf"/>
</dbReference>
<proteinExistence type="predicted"/>
<evidence type="ECO:0008006" key="4">
    <source>
        <dbReference type="Google" id="ProtNLM"/>
    </source>
</evidence>
<feature type="region of interest" description="Disordered" evidence="1">
    <location>
        <begin position="390"/>
        <end position="439"/>
    </location>
</feature>
<dbReference type="SUPFAM" id="SSF52540">
    <property type="entry name" value="P-loop containing nucleoside triphosphate hydrolases"/>
    <property type="match status" value="1"/>
</dbReference>
<reference evidence="2 3" key="1">
    <citation type="submission" date="2016-04" db="EMBL/GenBank/DDBJ databases">
        <title>Peptidophaga gingivicola gen. nov., sp. nov., isolated from human subgingival plaque.</title>
        <authorList>
            <person name="Beall C.J."/>
            <person name="Mokrzan E.M."/>
            <person name="Griffen A.L."/>
            <person name="Leys E.J."/>
        </authorList>
    </citation>
    <scope>NUCLEOTIDE SEQUENCE [LARGE SCALE GENOMIC DNA]</scope>
    <source>
        <strain evidence="2 3">BA112</strain>
    </source>
</reference>
<dbReference type="Pfam" id="PF13374">
    <property type="entry name" value="TPR_10"/>
    <property type="match status" value="1"/>
</dbReference>
<feature type="compositionally biased region" description="Low complexity" evidence="1">
    <location>
        <begin position="404"/>
        <end position="431"/>
    </location>
</feature>
<dbReference type="Gene3D" id="1.25.40.10">
    <property type="entry name" value="Tetratricopeptide repeat domain"/>
    <property type="match status" value="1"/>
</dbReference>
<evidence type="ECO:0000256" key="1">
    <source>
        <dbReference type="SAM" id="MobiDB-lite"/>
    </source>
</evidence>
<evidence type="ECO:0000313" key="2">
    <source>
        <dbReference type="EMBL" id="OAP85866.1"/>
    </source>
</evidence>
<accession>A0A179B2C2</accession>
<evidence type="ECO:0000313" key="3">
    <source>
        <dbReference type="Proteomes" id="UP000078368"/>
    </source>
</evidence>
<dbReference type="EMBL" id="LVZK01000001">
    <property type="protein sequence ID" value="OAP85866.1"/>
    <property type="molecule type" value="Genomic_DNA"/>
</dbReference>
<dbReference type="InterPro" id="IPR027417">
    <property type="entry name" value="P-loop_NTPase"/>
</dbReference>
<gene>
    <name evidence="2" type="ORF">A4H34_01340</name>
</gene>
<dbReference type="STRING" id="1823756.A4H34_01340"/>
<comment type="caution">
    <text evidence="2">The sequence shown here is derived from an EMBL/GenBank/DDBJ whole genome shotgun (WGS) entry which is preliminary data.</text>
</comment>
<sequence>MDASSREALVAGLAGLAVEMGIDDGKGDPDAAACRCVNRLNSGEGDRLIVFDNVEDFDDLTGLVPHGQGLRVLVTTTVASPGDSAGRLIAVGAFTRPQSVDFIRERTGLDDDAGAARLAEALGDLPVALAQAAATIKLNGYATIDEYLADLREYRLDEVVDRLPGDDYPDLVHAALRKAYESALDMLADKDRSSGEEDLPRVGAASVQLAALALLAPSGVPRPWLHRIGTRMPFARQSLGALVAHSICTPSQDGRYVRIHGLQGRVLREDYNKQPEVFASLEKAVVTLLESIDMDEASKNDTQRADALDMADHLRAISEQQQGQAHYSPHEVRINPSSVSKIINYTVHRLTDMGRPQTALTLQEAVDMLTNALGPDHPDTLTARNNLARAHRQAGTPPQPSTYTKPSWPTAPASSTPTTSTHSPRATTSPARIRMRETS</sequence>
<protein>
    <recommendedName>
        <fullName evidence="4">NB-ARC domain-containing protein</fullName>
    </recommendedName>
</protein>
<dbReference type="Proteomes" id="UP000078368">
    <property type="component" value="Unassembled WGS sequence"/>
</dbReference>
<organism evidence="2 3">
    <name type="scientific">Peptidiphaga gingivicola</name>
    <dbReference type="NCBI Taxonomy" id="2741497"/>
    <lineage>
        <taxon>Bacteria</taxon>
        <taxon>Bacillati</taxon>
        <taxon>Actinomycetota</taxon>
        <taxon>Actinomycetes</taxon>
        <taxon>Actinomycetales</taxon>
        <taxon>Actinomycetaceae</taxon>
        <taxon>Peptidiphaga</taxon>
    </lineage>
</organism>
<name>A0A179B2C2_9ACTO</name>
<keyword evidence="3" id="KW-1185">Reference proteome</keyword>
<dbReference type="AlphaFoldDB" id="A0A179B2C2"/>